<dbReference type="InterPro" id="IPR002686">
    <property type="entry name" value="Transposase_17"/>
</dbReference>
<organism evidence="2 3">
    <name type="scientific">Alteromonas ponticola</name>
    <dbReference type="NCBI Taxonomy" id="2720613"/>
    <lineage>
        <taxon>Bacteria</taxon>
        <taxon>Pseudomonadati</taxon>
        <taxon>Pseudomonadota</taxon>
        <taxon>Gammaproteobacteria</taxon>
        <taxon>Alteromonadales</taxon>
        <taxon>Alteromonadaceae</taxon>
        <taxon>Alteromonas/Salinimonas group</taxon>
        <taxon>Alteromonas</taxon>
    </lineage>
</organism>
<accession>A0ABX1R098</accession>
<dbReference type="PANTHER" id="PTHR34322:SF2">
    <property type="entry name" value="TRANSPOSASE IS200-LIKE DOMAIN-CONTAINING PROTEIN"/>
    <property type="match status" value="1"/>
</dbReference>
<feature type="domain" description="Transposase IS200-like" evidence="1">
    <location>
        <begin position="12"/>
        <end position="190"/>
    </location>
</feature>
<dbReference type="Gene3D" id="3.30.70.1290">
    <property type="entry name" value="Transposase IS200-like"/>
    <property type="match status" value="2"/>
</dbReference>
<dbReference type="InterPro" id="IPR036515">
    <property type="entry name" value="Transposase_17_sf"/>
</dbReference>
<protein>
    <submittedName>
        <fullName evidence="2">Transposase</fullName>
    </submittedName>
</protein>
<dbReference type="SMART" id="SM01321">
    <property type="entry name" value="Y1_Tnp"/>
    <property type="match status" value="1"/>
</dbReference>
<comment type="caution">
    <text evidence="2">The sequence shown here is derived from an EMBL/GenBank/DDBJ whole genome shotgun (WGS) entry which is preliminary data.</text>
</comment>
<dbReference type="EMBL" id="JAATNW010000001">
    <property type="protein sequence ID" value="NMH58492.1"/>
    <property type="molecule type" value="Genomic_DNA"/>
</dbReference>
<reference evidence="2 3" key="1">
    <citation type="submission" date="2020-03" db="EMBL/GenBank/DDBJ databases">
        <title>Alteromonas ponticola sp. nov., isolated from seawater.</title>
        <authorList>
            <person name="Yoon J.-H."/>
            <person name="Kim Y.-O."/>
        </authorList>
    </citation>
    <scope>NUCLEOTIDE SEQUENCE [LARGE SCALE GENOMIC DNA]</scope>
    <source>
        <strain evidence="2 3">MYP5</strain>
    </source>
</reference>
<evidence type="ECO:0000313" key="3">
    <source>
        <dbReference type="Proteomes" id="UP000709336"/>
    </source>
</evidence>
<evidence type="ECO:0000259" key="1">
    <source>
        <dbReference type="SMART" id="SM01321"/>
    </source>
</evidence>
<gene>
    <name evidence="2" type="ORF">HCJ96_00450</name>
</gene>
<dbReference type="RefSeq" id="WP_169209063.1">
    <property type="nucleotide sequence ID" value="NZ_JAATNW010000001.1"/>
</dbReference>
<evidence type="ECO:0000313" key="2">
    <source>
        <dbReference type="EMBL" id="NMH58492.1"/>
    </source>
</evidence>
<name>A0ABX1R098_9ALTE</name>
<dbReference type="PANTHER" id="PTHR34322">
    <property type="entry name" value="TRANSPOSASE, Y1_TNP DOMAIN-CONTAINING"/>
    <property type="match status" value="1"/>
</dbReference>
<proteinExistence type="predicted"/>
<keyword evidence="3" id="KW-1185">Reference proteome</keyword>
<sequence>MPLPRKALISLSETTYYHCVSRCVRRAYLCGEDRLTGQSFEHRRQWVEERLLCLASMFAIDVCAYAVMNNHTHVVLHVNVEKALGWSIEEVISRWQKLHKGTVLTRRYLDVTERNLLTSAEMEAVHAITQVYRRRLYDISWFMRLLNEFIAKQANKEDKCTGRFWEGRFKSQALLDETALAACMAYVDLNPVRANIAKTPEHSAHTSVQRRISAARQNCQPKELMPFTGCRALRHSSGLPFRLEDYLQLVDASSRSFRSDKRGRVNSPLPILVRAGLSSVDWHWLITGIETQFSHRIDLVSIKHKLERIAHLNTA</sequence>
<dbReference type="SUPFAM" id="SSF143422">
    <property type="entry name" value="Transposase IS200-like"/>
    <property type="match status" value="1"/>
</dbReference>
<dbReference type="Proteomes" id="UP000709336">
    <property type="component" value="Unassembled WGS sequence"/>
</dbReference>